<keyword evidence="3" id="KW-1185">Reference proteome</keyword>
<proteinExistence type="predicted"/>
<dbReference type="EMBL" id="JAHRIQ010093118">
    <property type="protein sequence ID" value="MEQ2251040.1"/>
    <property type="molecule type" value="Genomic_DNA"/>
</dbReference>
<sequence>MTDRPSASELLSHAFFKQVKRHTRDSFLSLMYPAVPLTSPEDQPVSNPPGPLCHAPSATSDTTEAAWDFSD</sequence>
<gene>
    <name evidence="2" type="ORF">ILYODFUR_006915</name>
</gene>
<dbReference type="Proteomes" id="UP001482620">
    <property type="component" value="Unassembled WGS sequence"/>
</dbReference>
<organism evidence="2 3">
    <name type="scientific">Ilyodon furcidens</name>
    <name type="common">goldbreast splitfin</name>
    <dbReference type="NCBI Taxonomy" id="33524"/>
    <lineage>
        <taxon>Eukaryota</taxon>
        <taxon>Metazoa</taxon>
        <taxon>Chordata</taxon>
        <taxon>Craniata</taxon>
        <taxon>Vertebrata</taxon>
        <taxon>Euteleostomi</taxon>
        <taxon>Actinopterygii</taxon>
        <taxon>Neopterygii</taxon>
        <taxon>Teleostei</taxon>
        <taxon>Neoteleostei</taxon>
        <taxon>Acanthomorphata</taxon>
        <taxon>Ovalentaria</taxon>
        <taxon>Atherinomorphae</taxon>
        <taxon>Cyprinodontiformes</taxon>
        <taxon>Goodeidae</taxon>
        <taxon>Ilyodon</taxon>
    </lineage>
</organism>
<evidence type="ECO:0000313" key="3">
    <source>
        <dbReference type="Proteomes" id="UP001482620"/>
    </source>
</evidence>
<reference evidence="2 3" key="1">
    <citation type="submission" date="2021-06" db="EMBL/GenBank/DDBJ databases">
        <authorList>
            <person name="Palmer J.M."/>
        </authorList>
    </citation>
    <scope>NUCLEOTIDE SEQUENCE [LARGE SCALE GENOMIC DNA]</scope>
    <source>
        <strain evidence="3">if_2019</strain>
        <tissue evidence="2">Muscle</tissue>
    </source>
</reference>
<feature type="region of interest" description="Disordered" evidence="1">
    <location>
        <begin position="39"/>
        <end position="71"/>
    </location>
</feature>
<name>A0ABV0V0Y5_9TELE</name>
<comment type="caution">
    <text evidence="2">The sequence shown here is derived from an EMBL/GenBank/DDBJ whole genome shotgun (WGS) entry which is preliminary data.</text>
</comment>
<evidence type="ECO:0000256" key="1">
    <source>
        <dbReference type="SAM" id="MobiDB-lite"/>
    </source>
</evidence>
<evidence type="ECO:0000313" key="2">
    <source>
        <dbReference type="EMBL" id="MEQ2251040.1"/>
    </source>
</evidence>
<protein>
    <submittedName>
        <fullName evidence="2">Uncharacterized protein</fullName>
    </submittedName>
</protein>
<accession>A0ABV0V0Y5</accession>